<organism evidence="1 2">
    <name type="scientific">Nocardia terpenica</name>
    <dbReference type="NCBI Taxonomy" id="455432"/>
    <lineage>
        <taxon>Bacteria</taxon>
        <taxon>Bacillati</taxon>
        <taxon>Actinomycetota</taxon>
        <taxon>Actinomycetes</taxon>
        <taxon>Mycobacteriales</taxon>
        <taxon>Nocardiaceae</taxon>
        <taxon>Nocardia</taxon>
    </lineage>
</organism>
<dbReference type="RefSeq" id="WP_067576761.1">
    <property type="nucleotide sequence ID" value="NZ_JABMCZ010000003.1"/>
</dbReference>
<sequence>MADLRELEQLSSKELHDRAVKHAARHGDIRFLWRLLEQIPAAEAAAGDLGESEADIKYVLPMLDDYVHAGDGKIAEVLRPLYLEYLAGQD</sequence>
<name>A0A164KFN4_9NOCA</name>
<reference evidence="1 2" key="1">
    <citation type="submission" date="2016-04" db="EMBL/GenBank/DDBJ databases">
        <authorList>
            <person name="Evans L.H."/>
            <person name="Alamgir A."/>
            <person name="Owens N."/>
            <person name="Weber N.D."/>
            <person name="Virtaneva K."/>
            <person name="Barbian K."/>
            <person name="Babar A."/>
            <person name="Rosenke K."/>
        </authorList>
    </citation>
    <scope>NUCLEOTIDE SEQUENCE [LARGE SCALE GENOMIC DNA]</scope>
    <source>
        <strain evidence="1 2">IFM 0406</strain>
    </source>
</reference>
<comment type="caution">
    <text evidence="1">The sequence shown here is derived from an EMBL/GenBank/DDBJ whole genome shotgun (WGS) entry which is preliminary data.</text>
</comment>
<evidence type="ECO:0000313" key="2">
    <source>
        <dbReference type="Proteomes" id="UP000076512"/>
    </source>
</evidence>
<evidence type="ECO:0000313" key="1">
    <source>
        <dbReference type="EMBL" id="KZM71346.1"/>
    </source>
</evidence>
<dbReference type="Proteomes" id="UP000076512">
    <property type="component" value="Unassembled WGS sequence"/>
</dbReference>
<accession>A0A164KFN4</accession>
<dbReference type="EMBL" id="LWGR01000012">
    <property type="protein sequence ID" value="KZM71346.1"/>
    <property type="molecule type" value="Genomic_DNA"/>
</dbReference>
<dbReference type="STRING" id="455432.AWN90_00780"/>
<gene>
    <name evidence="1" type="ORF">AWN90_00780</name>
</gene>
<dbReference type="OrthoDB" id="3387194at2"/>
<dbReference type="AlphaFoldDB" id="A0A164KFN4"/>
<keyword evidence="2" id="KW-1185">Reference proteome</keyword>
<protein>
    <submittedName>
        <fullName evidence="1">Uncharacterized protein</fullName>
    </submittedName>
</protein>
<proteinExistence type="predicted"/>